<dbReference type="EMBL" id="JAHRHJ020000006">
    <property type="protein sequence ID" value="KAH9313276.1"/>
    <property type="molecule type" value="Genomic_DNA"/>
</dbReference>
<dbReference type="InterPro" id="IPR036291">
    <property type="entry name" value="NAD(P)-bd_dom_sf"/>
</dbReference>
<dbReference type="GO" id="GO:0030148">
    <property type="term" value="P:sphingolipid biosynthetic process"/>
    <property type="evidence" value="ECO:0007669"/>
    <property type="project" value="TreeGrafter"/>
</dbReference>
<name>A0AA38FYM8_TAXCH</name>
<dbReference type="GO" id="GO:0047560">
    <property type="term" value="F:3-dehydrosphinganine reductase activity"/>
    <property type="evidence" value="ECO:0007669"/>
    <property type="project" value="TreeGrafter"/>
</dbReference>
<dbReference type="InterPro" id="IPR002347">
    <property type="entry name" value="SDR_fam"/>
</dbReference>
<dbReference type="SUPFAM" id="SSF51735">
    <property type="entry name" value="NAD(P)-binding Rossmann-fold domains"/>
    <property type="match status" value="1"/>
</dbReference>
<dbReference type="Pfam" id="PF00106">
    <property type="entry name" value="adh_short"/>
    <property type="match status" value="1"/>
</dbReference>
<reference evidence="1 2" key="1">
    <citation type="journal article" date="2021" name="Nat. Plants">
        <title>The Taxus genome provides insights into paclitaxel biosynthesis.</title>
        <authorList>
            <person name="Xiong X."/>
            <person name="Gou J."/>
            <person name="Liao Q."/>
            <person name="Li Y."/>
            <person name="Zhou Q."/>
            <person name="Bi G."/>
            <person name="Li C."/>
            <person name="Du R."/>
            <person name="Wang X."/>
            <person name="Sun T."/>
            <person name="Guo L."/>
            <person name="Liang H."/>
            <person name="Lu P."/>
            <person name="Wu Y."/>
            <person name="Zhang Z."/>
            <person name="Ro D.K."/>
            <person name="Shang Y."/>
            <person name="Huang S."/>
            <person name="Yan J."/>
        </authorList>
    </citation>
    <scope>NUCLEOTIDE SEQUENCE [LARGE SCALE GENOMIC DNA]</scope>
    <source>
        <strain evidence="1">Ta-2019</strain>
    </source>
</reference>
<accession>A0AA38FYM8</accession>
<dbReference type="PRINTS" id="PR00081">
    <property type="entry name" value="GDHRDH"/>
</dbReference>
<protein>
    <submittedName>
        <fullName evidence="1">Uncharacterized protein</fullName>
    </submittedName>
</protein>
<comment type="caution">
    <text evidence="1">The sequence shown here is derived from an EMBL/GenBank/DDBJ whole genome shotgun (WGS) entry which is preliminary data.</text>
</comment>
<dbReference type="Proteomes" id="UP000824469">
    <property type="component" value="Unassembled WGS sequence"/>
</dbReference>
<dbReference type="OMA" id="HTEISKM"/>
<gene>
    <name evidence="1" type="ORF">KI387_028311</name>
</gene>
<dbReference type="PANTHER" id="PTHR43550:SF12">
    <property type="entry name" value="3-DEHYDROSPHINGANINE REDUCTASE"/>
    <property type="match status" value="1"/>
</dbReference>
<dbReference type="GO" id="GO:0006666">
    <property type="term" value="P:3-keto-sphinganine metabolic process"/>
    <property type="evidence" value="ECO:0007669"/>
    <property type="project" value="TreeGrafter"/>
</dbReference>
<keyword evidence="2" id="KW-1185">Reference proteome</keyword>
<dbReference type="GO" id="GO:0005789">
    <property type="term" value="C:endoplasmic reticulum membrane"/>
    <property type="evidence" value="ECO:0007669"/>
    <property type="project" value="TreeGrafter"/>
</dbReference>
<dbReference type="Gene3D" id="3.40.50.720">
    <property type="entry name" value="NAD(P)-binding Rossmann-like Domain"/>
    <property type="match status" value="1"/>
</dbReference>
<dbReference type="AlphaFoldDB" id="A0AA38FYM8"/>
<proteinExistence type="predicted"/>
<organism evidence="1 2">
    <name type="scientific">Taxus chinensis</name>
    <name type="common">Chinese yew</name>
    <name type="synonym">Taxus wallichiana var. chinensis</name>
    <dbReference type="NCBI Taxonomy" id="29808"/>
    <lineage>
        <taxon>Eukaryota</taxon>
        <taxon>Viridiplantae</taxon>
        <taxon>Streptophyta</taxon>
        <taxon>Embryophyta</taxon>
        <taxon>Tracheophyta</taxon>
        <taxon>Spermatophyta</taxon>
        <taxon>Pinopsida</taxon>
        <taxon>Pinidae</taxon>
        <taxon>Conifers II</taxon>
        <taxon>Cupressales</taxon>
        <taxon>Taxaceae</taxon>
        <taxon>Taxus</taxon>
    </lineage>
</organism>
<dbReference type="PANTHER" id="PTHR43550">
    <property type="entry name" value="3-KETODIHYDROSPHINGOSINE REDUCTASE"/>
    <property type="match status" value="1"/>
</dbReference>
<evidence type="ECO:0000313" key="2">
    <source>
        <dbReference type="Proteomes" id="UP000824469"/>
    </source>
</evidence>
<sequence>MGIWSSSPWLKSLEGKHVLITGGSSGIGFAIAKEALSQGAFITILARSSSKLEKAAQNLAKHGGNPDKICTKIADVGEYGSVAKAIKESFEWRAIDVVVCNAGVAKTALLDESRIEDQHAIIQTNLTGVVNTLHVGIPLMKQRSAQSPMSLVIINSLAGLYMSYGNAVYTATKHALKGLGECLKLELMPYNIRVTVVHPGYVETPMLDNCGLEKDKTILHMIKVTNLYNRSEIETAEQVAKYTLEATKNGTFLVTSQFSGLVISTYSRGPMPADSFGRAFAELMLYIPLRLFSFLFAWFT</sequence>
<evidence type="ECO:0000313" key="1">
    <source>
        <dbReference type="EMBL" id="KAH9313276.1"/>
    </source>
</evidence>